<comment type="function">
    <text evidence="12">Protein-lysine N-methyltransferase. Monomethylates PRMT5, modulating its transcriptional activity. May also act as a histone methyltransferase. Plays a critical role in cardiac development. Acts as a key epigenetic regulator of gene expression during cardiac development via its dual activities as a methyltransferase and negative regulator of HDAC1.</text>
</comment>
<dbReference type="InterPro" id="IPR052097">
    <property type="entry name" value="SET-MYND_domain_protein"/>
</dbReference>
<dbReference type="GO" id="GO:0008270">
    <property type="term" value="F:zinc ion binding"/>
    <property type="evidence" value="ECO:0007669"/>
    <property type="project" value="UniProtKB-KW"/>
</dbReference>
<reference evidence="19 20" key="1">
    <citation type="submission" date="2018-04" db="EMBL/GenBank/DDBJ databases">
        <title>The genome of golden apple snail Pomacea canaliculata provides insight into stress tolerance and invasive adaptation.</title>
        <authorList>
            <person name="Liu C."/>
            <person name="Liu B."/>
            <person name="Ren Y."/>
            <person name="Zhang Y."/>
            <person name="Wang H."/>
            <person name="Li S."/>
            <person name="Jiang F."/>
            <person name="Yin L."/>
            <person name="Zhang G."/>
            <person name="Qian W."/>
            <person name="Fan W."/>
        </authorList>
    </citation>
    <scope>NUCLEOTIDE SEQUENCE [LARGE SCALE GENOMIC DNA]</scope>
    <source>
        <strain evidence="19">SZHN2017</strain>
        <tissue evidence="19">Muscle</tissue>
    </source>
</reference>
<evidence type="ECO:0000256" key="11">
    <source>
        <dbReference type="ARBA" id="ARBA00048985"/>
    </source>
</evidence>
<dbReference type="InterPro" id="IPR044421">
    <property type="entry name" value="SMYD4_SET"/>
</dbReference>
<evidence type="ECO:0000256" key="6">
    <source>
        <dbReference type="ARBA" id="ARBA00022691"/>
    </source>
</evidence>
<evidence type="ECO:0000256" key="4">
    <source>
        <dbReference type="ARBA" id="ARBA00022603"/>
    </source>
</evidence>
<dbReference type="Pfam" id="PF01753">
    <property type="entry name" value="zf-MYND"/>
    <property type="match status" value="1"/>
</dbReference>
<evidence type="ECO:0000256" key="9">
    <source>
        <dbReference type="ARBA" id="ARBA00022833"/>
    </source>
</evidence>
<dbReference type="SUPFAM" id="SSF82199">
    <property type="entry name" value="SET domain"/>
    <property type="match status" value="1"/>
</dbReference>
<evidence type="ECO:0000256" key="12">
    <source>
        <dbReference type="ARBA" id="ARBA00093423"/>
    </source>
</evidence>
<keyword evidence="4" id="KW-0489">Methyltransferase</keyword>
<evidence type="ECO:0000259" key="17">
    <source>
        <dbReference type="PROSITE" id="PS50280"/>
    </source>
</evidence>
<dbReference type="OrthoDB" id="62495at2759"/>
<proteinExistence type="predicted"/>
<evidence type="ECO:0000256" key="3">
    <source>
        <dbReference type="ARBA" id="ARBA00022490"/>
    </source>
</evidence>
<dbReference type="Gene3D" id="2.170.270.10">
    <property type="entry name" value="SET domain"/>
    <property type="match status" value="1"/>
</dbReference>
<dbReference type="SUPFAM" id="SSF144232">
    <property type="entry name" value="HIT/MYND zinc finger-like"/>
    <property type="match status" value="1"/>
</dbReference>
<dbReference type="STRING" id="400727.A0A2T7PIW6"/>
<evidence type="ECO:0000256" key="5">
    <source>
        <dbReference type="ARBA" id="ARBA00022679"/>
    </source>
</evidence>
<keyword evidence="9" id="KW-0862">Zinc</keyword>
<comment type="subcellular location">
    <subcellularLocation>
        <location evidence="2">Cytoplasm</location>
    </subcellularLocation>
    <subcellularLocation>
        <location evidence="1">Nucleus</location>
    </subcellularLocation>
</comment>
<dbReference type="EMBL" id="PZQS01000003">
    <property type="protein sequence ID" value="PVD33347.1"/>
    <property type="molecule type" value="Genomic_DNA"/>
</dbReference>
<keyword evidence="6" id="KW-0949">S-adenosyl-L-methionine</keyword>
<dbReference type="Pfam" id="PF00856">
    <property type="entry name" value="SET"/>
    <property type="match status" value="1"/>
</dbReference>
<evidence type="ECO:0000256" key="10">
    <source>
        <dbReference type="ARBA" id="ARBA00023242"/>
    </source>
</evidence>
<dbReference type="InterPro" id="IPR001214">
    <property type="entry name" value="SET_dom"/>
</dbReference>
<keyword evidence="10" id="KW-0539">Nucleus</keyword>
<evidence type="ECO:0000259" key="18">
    <source>
        <dbReference type="PROSITE" id="PS50865"/>
    </source>
</evidence>
<dbReference type="GO" id="GO:0005737">
    <property type="term" value="C:cytoplasm"/>
    <property type="evidence" value="ECO:0007669"/>
    <property type="project" value="UniProtKB-SubCell"/>
</dbReference>
<dbReference type="PROSITE" id="PS50280">
    <property type="entry name" value="SET"/>
    <property type="match status" value="1"/>
</dbReference>
<keyword evidence="5" id="KW-0808">Transferase</keyword>
<organism evidence="19 20">
    <name type="scientific">Pomacea canaliculata</name>
    <name type="common">Golden apple snail</name>
    <dbReference type="NCBI Taxonomy" id="400727"/>
    <lineage>
        <taxon>Eukaryota</taxon>
        <taxon>Metazoa</taxon>
        <taxon>Spiralia</taxon>
        <taxon>Lophotrochozoa</taxon>
        <taxon>Mollusca</taxon>
        <taxon>Gastropoda</taxon>
        <taxon>Caenogastropoda</taxon>
        <taxon>Architaenioglossa</taxon>
        <taxon>Ampullarioidea</taxon>
        <taxon>Ampullariidae</taxon>
        <taxon>Pomacea</taxon>
    </lineage>
</organism>
<dbReference type="PANTHER" id="PTHR46165">
    <property type="entry name" value="SET AND MYND DOMAIN-CONTAINING PROTEIN 4"/>
    <property type="match status" value="1"/>
</dbReference>
<protein>
    <recommendedName>
        <fullName evidence="13">Protein-lysine N-methyltransferase SMYD4</fullName>
    </recommendedName>
    <alternativeName>
        <fullName evidence="14">SET and MYND domain-containing protein 4</fullName>
    </alternativeName>
</protein>
<feature type="domain" description="MYND-type" evidence="18">
    <location>
        <begin position="221"/>
        <end position="261"/>
    </location>
</feature>
<comment type="catalytic activity">
    <reaction evidence="11">
        <text>L-lysyl-[protein] + S-adenosyl-L-methionine = N(6)-methyl-L-lysyl-[protein] + S-adenosyl-L-homocysteine + H(+)</text>
        <dbReference type="Rhea" id="RHEA:51736"/>
        <dbReference type="Rhea" id="RHEA-COMP:9752"/>
        <dbReference type="Rhea" id="RHEA-COMP:13053"/>
        <dbReference type="ChEBI" id="CHEBI:15378"/>
        <dbReference type="ChEBI" id="CHEBI:29969"/>
        <dbReference type="ChEBI" id="CHEBI:57856"/>
        <dbReference type="ChEBI" id="CHEBI:59789"/>
        <dbReference type="ChEBI" id="CHEBI:61929"/>
    </reaction>
</comment>
<evidence type="ECO:0000256" key="1">
    <source>
        <dbReference type="ARBA" id="ARBA00004123"/>
    </source>
</evidence>
<dbReference type="GO" id="GO:0008168">
    <property type="term" value="F:methyltransferase activity"/>
    <property type="evidence" value="ECO:0007669"/>
    <property type="project" value="UniProtKB-KW"/>
</dbReference>
<dbReference type="GO" id="GO:0005634">
    <property type="term" value="C:nucleus"/>
    <property type="evidence" value="ECO:0007669"/>
    <property type="project" value="UniProtKB-SubCell"/>
</dbReference>
<gene>
    <name evidence="19" type="ORF">C0Q70_04601</name>
</gene>
<name>A0A2T7PIW6_POMCA</name>
<evidence type="ECO:0000256" key="13">
    <source>
        <dbReference type="ARBA" id="ARBA00093635"/>
    </source>
</evidence>
<dbReference type="PROSITE" id="PS50865">
    <property type="entry name" value="ZF_MYND_2"/>
    <property type="match status" value="1"/>
</dbReference>
<keyword evidence="16" id="KW-0175">Coiled coil</keyword>
<evidence type="ECO:0000313" key="19">
    <source>
        <dbReference type="EMBL" id="PVD33347.1"/>
    </source>
</evidence>
<evidence type="ECO:0000256" key="8">
    <source>
        <dbReference type="ARBA" id="ARBA00022771"/>
    </source>
</evidence>
<comment type="caution">
    <text evidence="19">The sequence shown here is derived from an EMBL/GenBank/DDBJ whole genome shotgun (WGS) entry which is preliminary data.</text>
</comment>
<dbReference type="Gene3D" id="1.25.40.10">
    <property type="entry name" value="Tetratricopeptide repeat domain"/>
    <property type="match status" value="2"/>
</dbReference>
<dbReference type="Proteomes" id="UP000245119">
    <property type="component" value="Linkage Group LG3"/>
</dbReference>
<feature type="coiled-coil region" evidence="16">
    <location>
        <begin position="121"/>
        <end position="148"/>
    </location>
</feature>
<accession>A0A2T7PIW6</accession>
<evidence type="ECO:0000256" key="14">
    <source>
        <dbReference type="ARBA" id="ARBA00093680"/>
    </source>
</evidence>
<evidence type="ECO:0000313" key="20">
    <source>
        <dbReference type="Proteomes" id="UP000245119"/>
    </source>
</evidence>
<evidence type="ECO:0000256" key="2">
    <source>
        <dbReference type="ARBA" id="ARBA00004496"/>
    </source>
</evidence>
<feature type="domain" description="SET" evidence="17">
    <location>
        <begin position="176"/>
        <end position="491"/>
    </location>
</feature>
<evidence type="ECO:0000256" key="16">
    <source>
        <dbReference type="SAM" id="Coils"/>
    </source>
</evidence>
<dbReference type="InterPro" id="IPR011990">
    <property type="entry name" value="TPR-like_helical_dom_sf"/>
</dbReference>
<evidence type="ECO:0000256" key="15">
    <source>
        <dbReference type="PROSITE-ProRule" id="PRU00134"/>
    </source>
</evidence>
<keyword evidence="8 15" id="KW-0863">Zinc-finger</keyword>
<keyword evidence="7" id="KW-0479">Metal-binding</keyword>
<dbReference type="PANTHER" id="PTHR46165:SF2">
    <property type="entry name" value="SET AND MYND DOMAIN-CONTAINING PROTEIN 4"/>
    <property type="match status" value="1"/>
</dbReference>
<dbReference type="InterPro" id="IPR002893">
    <property type="entry name" value="Znf_MYND"/>
</dbReference>
<dbReference type="CDD" id="cd10536">
    <property type="entry name" value="SET_SMYD4"/>
    <property type="match status" value="1"/>
</dbReference>
<dbReference type="GO" id="GO:0032259">
    <property type="term" value="P:methylation"/>
    <property type="evidence" value="ECO:0007669"/>
    <property type="project" value="UniProtKB-KW"/>
</dbReference>
<keyword evidence="20" id="KW-1185">Reference proteome</keyword>
<dbReference type="InterPro" id="IPR046341">
    <property type="entry name" value="SET_dom_sf"/>
</dbReference>
<dbReference type="GO" id="GO:0042826">
    <property type="term" value="F:histone deacetylase binding"/>
    <property type="evidence" value="ECO:0007669"/>
    <property type="project" value="TreeGrafter"/>
</dbReference>
<dbReference type="AlphaFoldDB" id="A0A2T7PIW6"/>
<keyword evidence="3" id="KW-0963">Cytoplasm</keyword>
<dbReference type="SUPFAM" id="SSF48452">
    <property type="entry name" value="TPR-like"/>
    <property type="match status" value="2"/>
</dbReference>
<sequence>MAVPTGFGNWQEALDNLLHEGKRCCLSSEFQQIKCDEDRSVQFAPSSMNDLALAYGNRSAVLFHQLQYQECLTDITRAMEARFPTESIHKLHIRRCRCFLKLGRTIDARAEMDILHLLADKADSKETKEIISQELKKLEKDLIDADTQLIVNTQAHCEFDLSVSHEQNDILVQASSAICLKMSSSQGRFLEAKYDISAGDTLIVERPFAAVLLPDHYSTHCHNCFVRLPVNPIGCQRCSHVLFCHEDCRDVSWRTFHSVECPYLDILHSVGIAHLALRIVVTAGLRFLLEFLQDEKQRSGRVPGLTPEGRYERNYLTVFDLMTHTDDMMLDDLFQYSLTAALLLGILVHSGWLDSSSTSPSQLDTHNGILHGWEEKFTRFLKFIKDEEAEDEQDEEEAQAGIVVGGLLLRHIQQLVCNAHAITTLQTTQADKENAVQLQSQVRIATAIYPTASLMNHSCDPTIISSFHKDILVVKSIKDISAGGEIFNCYGPHWKRMKLKERQEILKTQYFFDCQCEPCLKEEDGMKIWDTVLCQTCGNSMSVQQKADVCSNCHVTCDVAAMLSELQVGDKHFTEGIQRMEFDDHQRAMSSLEACLKIREKLLTPDHHDLGQVHDAMAQCFAMTGQYGLAADHLSLSVTSAEAMFGVSSLEVARELHKMAEVQVSAGRPAEALTSATRALQLARTHYVESSDWVQELLCFQMALSKLLAK</sequence>
<evidence type="ECO:0000256" key="7">
    <source>
        <dbReference type="ARBA" id="ARBA00022723"/>
    </source>
</evidence>